<keyword evidence="6" id="KW-0832">Ubl conjugation</keyword>
<feature type="compositionally biased region" description="Low complexity" evidence="10">
    <location>
        <begin position="845"/>
        <end position="859"/>
    </location>
</feature>
<feature type="compositionally biased region" description="Low complexity" evidence="10">
    <location>
        <begin position="105"/>
        <end position="118"/>
    </location>
</feature>
<gene>
    <name evidence="12" type="ORF">BXZ70DRAFT_912347</name>
</gene>
<comment type="subcellular location">
    <subcellularLocation>
        <location evidence="2">Cytoplasm</location>
    </subcellularLocation>
    <subcellularLocation>
        <location evidence="1">Nucleus</location>
    </subcellularLocation>
</comment>
<dbReference type="InterPro" id="IPR018866">
    <property type="entry name" value="Znf-4CXXC_R1"/>
</dbReference>
<evidence type="ECO:0000256" key="10">
    <source>
        <dbReference type="SAM" id="MobiDB-lite"/>
    </source>
</evidence>
<dbReference type="PANTHER" id="PTHR31169">
    <property type="entry name" value="OS05G0300700 PROTEIN"/>
    <property type="match status" value="1"/>
</dbReference>
<dbReference type="GO" id="GO:0006355">
    <property type="term" value="P:regulation of DNA-templated transcription"/>
    <property type="evidence" value="ECO:0007669"/>
    <property type="project" value="InterPro"/>
</dbReference>
<feature type="compositionally biased region" description="Polar residues" evidence="10">
    <location>
        <begin position="815"/>
        <end position="830"/>
    </location>
</feature>
<feature type="region of interest" description="Disordered" evidence="10">
    <location>
        <begin position="334"/>
        <end position="397"/>
    </location>
</feature>
<evidence type="ECO:0000256" key="9">
    <source>
        <dbReference type="ARBA" id="ARBA00023242"/>
    </source>
</evidence>
<feature type="compositionally biased region" description="Polar residues" evidence="10">
    <location>
        <begin position="63"/>
        <end position="75"/>
    </location>
</feature>
<feature type="compositionally biased region" description="Acidic residues" evidence="10">
    <location>
        <begin position="742"/>
        <end position="754"/>
    </location>
</feature>
<evidence type="ECO:0000256" key="6">
    <source>
        <dbReference type="ARBA" id="ARBA00022843"/>
    </source>
</evidence>
<evidence type="ECO:0000256" key="2">
    <source>
        <dbReference type="ARBA" id="ARBA00004496"/>
    </source>
</evidence>
<feature type="compositionally biased region" description="Polar residues" evidence="10">
    <location>
        <begin position="30"/>
        <end position="42"/>
    </location>
</feature>
<feature type="compositionally biased region" description="Basic residues" evidence="10">
    <location>
        <begin position="382"/>
        <end position="392"/>
    </location>
</feature>
<keyword evidence="13" id="KW-1185">Reference proteome</keyword>
<organism evidence="12 13">
    <name type="scientific">Cristinia sonorae</name>
    <dbReference type="NCBI Taxonomy" id="1940300"/>
    <lineage>
        <taxon>Eukaryota</taxon>
        <taxon>Fungi</taxon>
        <taxon>Dikarya</taxon>
        <taxon>Basidiomycota</taxon>
        <taxon>Agaricomycotina</taxon>
        <taxon>Agaricomycetes</taxon>
        <taxon>Agaricomycetidae</taxon>
        <taxon>Agaricales</taxon>
        <taxon>Pleurotineae</taxon>
        <taxon>Stephanosporaceae</taxon>
        <taxon>Cristinia</taxon>
    </lineage>
</organism>
<feature type="domain" description="Zinc-finger" evidence="11">
    <location>
        <begin position="243"/>
        <end position="343"/>
    </location>
</feature>
<proteinExistence type="predicted"/>
<evidence type="ECO:0000313" key="13">
    <source>
        <dbReference type="Proteomes" id="UP000813824"/>
    </source>
</evidence>
<keyword evidence="7" id="KW-0805">Transcription regulation</keyword>
<dbReference type="OrthoDB" id="298344at2759"/>
<dbReference type="EMBL" id="JAEVFJ010000001">
    <property type="protein sequence ID" value="KAH8107736.1"/>
    <property type="molecule type" value="Genomic_DNA"/>
</dbReference>
<keyword evidence="8" id="KW-0804">Transcription</keyword>
<keyword evidence="9" id="KW-0539">Nucleus</keyword>
<keyword evidence="3" id="KW-0963">Cytoplasm</keyword>
<name>A0A8K0XVH7_9AGAR</name>
<dbReference type="Proteomes" id="UP000813824">
    <property type="component" value="Unassembled WGS sequence"/>
</dbReference>
<feature type="region of interest" description="Disordered" evidence="10">
    <location>
        <begin position="196"/>
        <end position="234"/>
    </location>
</feature>
<feature type="compositionally biased region" description="Basic and acidic residues" evidence="10">
    <location>
        <begin position="205"/>
        <end position="224"/>
    </location>
</feature>
<evidence type="ECO:0000256" key="5">
    <source>
        <dbReference type="ARBA" id="ARBA00022553"/>
    </source>
</evidence>
<sequence>MPAPSYIGARPPSAARRRSQVFVDVPRPSTPIQSSSFSNTPLSRAPRSQVYVEVPLLSRGAPTPTTRRLSMTSQPHIPVGDDPSGSSTASSLKENAPLRPSRTNSSSTSLTSLSSMSSGQVASTLAKDTSRKDKQPAPTVSGATSSNKRKLDVDDDELGTSSQPMSIAEKVKMKKPRLSRRQSIVEVVVPPVNAKLKAKAKSKVSVKEGTEKEKGDKEEGRKTGQEGAAGGDDADLYPNGSFYCHQCEKKRSNDIRLQCTLKVNDERCKVKYCKPCLRNRYDSDLDELRAKSGEAMPKSEKAKHISEESYYFECFKCKDTCNCKKCRRKHGLDPLGKLEHKKKPVPAVDPEAKPKKSIKAKAPPAGAAEAGPSSAPQQPATAKRKPRAKPASKPKPIPQVTWAKLDVSLSVPELEARVLIREFVHRFDGILQVSMSNVEELEELIGDSLGSTDEWEDSAQELVGWVSEGCVKAVIMGLLEVIAGRATALNGVDLSKAIKETIKSIRSSGANLNRIWSALSSLRDGRTKYDGGLGRTWLKFPDPLPPPATTTYRSTRSGHGADSNVIVACSAQMVPVVAFLVQQAIDSPAIREAIDLGITDVKDITQESKVAITKENVRFKEEKETQKNKTKEQVKTAKEAHLQAIRDLELGQKLALSAYAPRFCTLGRDAEGRVYYALTPSASECEAAEKMVTGKGSGKVKLRGKRGGFGEDERKEMKRWSWFLCVHGEKPEDGLKAKREDADEEDGMESDLTDEEEDMWWGFWDPAEIRKLAEWLKVKHGLDVEVVEEAEMSNGVPPGGPSSNGRVVSALKPATGTSKGTATRGPTTMTSSSRSSLKGKSRDISPLSDLSSSSSLSNHSSELSAIDSDVEMEDGFAQYSRPTAGKRELRALVKALTDYADMLQWRIGRVAPEETTQASATAIAPKEKQKKVVEAVPASRFYG</sequence>
<dbReference type="GO" id="GO:0005634">
    <property type="term" value="C:nucleus"/>
    <property type="evidence" value="ECO:0007669"/>
    <property type="project" value="UniProtKB-SubCell"/>
</dbReference>
<keyword evidence="4" id="KW-1017">Isopeptide bond</keyword>
<evidence type="ECO:0000256" key="1">
    <source>
        <dbReference type="ARBA" id="ARBA00004123"/>
    </source>
</evidence>
<evidence type="ECO:0000256" key="4">
    <source>
        <dbReference type="ARBA" id="ARBA00022499"/>
    </source>
</evidence>
<evidence type="ECO:0000313" key="12">
    <source>
        <dbReference type="EMBL" id="KAH8107736.1"/>
    </source>
</evidence>
<dbReference type="InterPro" id="IPR040221">
    <property type="entry name" value="CDCA7/CDA7L"/>
</dbReference>
<accession>A0A8K0XVH7</accession>
<keyword evidence="5" id="KW-0597">Phosphoprotein</keyword>
<reference evidence="12" key="1">
    <citation type="journal article" date="2021" name="New Phytol.">
        <title>Evolutionary innovations through gain and loss of genes in the ectomycorrhizal Boletales.</title>
        <authorList>
            <person name="Wu G."/>
            <person name="Miyauchi S."/>
            <person name="Morin E."/>
            <person name="Kuo A."/>
            <person name="Drula E."/>
            <person name="Varga T."/>
            <person name="Kohler A."/>
            <person name="Feng B."/>
            <person name="Cao Y."/>
            <person name="Lipzen A."/>
            <person name="Daum C."/>
            <person name="Hundley H."/>
            <person name="Pangilinan J."/>
            <person name="Johnson J."/>
            <person name="Barry K."/>
            <person name="LaButti K."/>
            <person name="Ng V."/>
            <person name="Ahrendt S."/>
            <person name="Min B."/>
            <person name="Choi I.G."/>
            <person name="Park H."/>
            <person name="Plett J.M."/>
            <person name="Magnuson J."/>
            <person name="Spatafora J.W."/>
            <person name="Nagy L.G."/>
            <person name="Henrissat B."/>
            <person name="Grigoriev I.V."/>
            <person name="Yang Z.L."/>
            <person name="Xu J."/>
            <person name="Martin F.M."/>
        </authorList>
    </citation>
    <scope>NUCLEOTIDE SEQUENCE</scope>
    <source>
        <strain evidence="12">KKN 215</strain>
    </source>
</reference>
<feature type="compositionally biased region" description="Polar residues" evidence="10">
    <location>
        <begin position="84"/>
        <end position="93"/>
    </location>
</feature>
<feature type="region of interest" description="Disordered" evidence="10">
    <location>
        <begin position="733"/>
        <end position="754"/>
    </location>
</feature>
<dbReference type="GO" id="GO:0005737">
    <property type="term" value="C:cytoplasm"/>
    <property type="evidence" value="ECO:0007669"/>
    <property type="project" value="UniProtKB-SubCell"/>
</dbReference>
<comment type="caution">
    <text evidence="12">The sequence shown here is derived from an EMBL/GenBank/DDBJ whole genome shotgun (WGS) entry which is preliminary data.</text>
</comment>
<evidence type="ECO:0000259" key="11">
    <source>
        <dbReference type="Pfam" id="PF10497"/>
    </source>
</evidence>
<evidence type="ECO:0000256" key="7">
    <source>
        <dbReference type="ARBA" id="ARBA00023015"/>
    </source>
</evidence>
<dbReference type="PANTHER" id="PTHR31169:SF8">
    <property type="entry name" value="ZINC-FINGER DOMAIN OF MONOAMINE-OXIDASE A REPRESSOR R1 PROTEIN"/>
    <property type="match status" value="1"/>
</dbReference>
<evidence type="ECO:0000256" key="3">
    <source>
        <dbReference type="ARBA" id="ARBA00022490"/>
    </source>
</evidence>
<feature type="region of interest" description="Disordered" evidence="10">
    <location>
        <begin position="792"/>
        <end position="859"/>
    </location>
</feature>
<feature type="compositionally biased region" description="Low complexity" evidence="10">
    <location>
        <begin position="793"/>
        <end position="809"/>
    </location>
</feature>
<feature type="region of interest" description="Disordered" evidence="10">
    <location>
        <begin position="24"/>
        <end position="180"/>
    </location>
</feature>
<dbReference type="AlphaFoldDB" id="A0A8K0XVH7"/>
<evidence type="ECO:0000256" key="8">
    <source>
        <dbReference type="ARBA" id="ARBA00023163"/>
    </source>
</evidence>
<dbReference type="Pfam" id="PF10497">
    <property type="entry name" value="zf-4CXXC_R1"/>
    <property type="match status" value="1"/>
</dbReference>
<feature type="compositionally biased region" description="Low complexity" evidence="10">
    <location>
        <begin position="360"/>
        <end position="381"/>
    </location>
</feature>
<protein>
    <recommendedName>
        <fullName evidence="11">Zinc-finger domain-containing protein</fullName>
    </recommendedName>
</protein>